<gene>
    <name evidence="1" type="ORF">IAA66_01345</name>
</gene>
<comment type="caution">
    <text evidence="1">The sequence shown here is derived from an EMBL/GenBank/DDBJ whole genome shotgun (WGS) entry which is preliminary data.</text>
</comment>
<evidence type="ECO:0000313" key="1">
    <source>
        <dbReference type="EMBL" id="HIQ62215.1"/>
    </source>
</evidence>
<dbReference type="SUPFAM" id="SSF51556">
    <property type="entry name" value="Metallo-dependent hydrolases"/>
    <property type="match status" value="1"/>
</dbReference>
<proteinExistence type="predicted"/>
<accession>A0A9D0YUQ5</accession>
<reference evidence="1" key="2">
    <citation type="journal article" date="2021" name="PeerJ">
        <title>Extensive microbial diversity within the chicken gut microbiome revealed by metagenomics and culture.</title>
        <authorList>
            <person name="Gilroy R."/>
            <person name="Ravi A."/>
            <person name="Getino M."/>
            <person name="Pursley I."/>
            <person name="Horton D.L."/>
            <person name="Alikhan N.F."/>
            <person name="Baker D."/>
            <person name="Gharbi K."/>
            <person name="Hall N."/>
            <person name="Watson M."/>
            <person name="Adriaenssens E.M."/>
            <person name="Foster-Nyarko E."/>
            <person name="Jarju S."/>
            <person name="Secka A."/>
            <person name="Antonio M."/>
            <person name="Oren A."/>
            <person name="Chaudhuri R.R."/>
            <person name="La Ragione R."/>
            <person name="Hildebrand F."/>
            <person name="Pallen M.J."/>
        </authorList>
    </citation>
    <scope>NUCLEOTIDE SEQUENCE</scope>
    <source>
        <strain evidence="1">ChiHile30-977</strain>
    </source>
</reference>
<dbReference type="EMBL" id="DVFI01000016">
    <property type="protein sequence ID" value="HIQ62215.1"/>
    <property type="molecule type" value="Genomic_DNA"/>
</dbReference>
<dbReference type="PANTHER" id="PTHR10443:SF12">
    <property type="entry name" value="DIPEPTIDASE"/>
    <property type="match status" value="1"/>
</dbReference>
<dbReference type="InterPro" id="IPR008257">
    <property type="entry name" value="Pept_M19"/>
</dbReference>
<dbReference type="GO" id="GO:0070573">
    <property type="term" value="F:metallodipeptidase activity"/>
    <property type="evidence" value="ECO:0007669"/>
    <property type="project" value="InterPro"/>
</dbReference>
<dbReference type="InterPro" id="IPR032466">
    <property type="entry name" value="Metal_Hydrolase"/>
</dbReference>
<dbReference type="Gene3D" id="3.20.20.140">
    <property type="entry name" value="Metal-dependent hydrolases"/>
    <property type="match status" value="1"/>
</dbReference>
<evidence type="ECO:0000313" key="2">
    <source>
        <dbReference type="Proteomes" id="UP000886819"/>
    </source>
</evidence>
<dbReference type="Proteomes" id="UP000886819">
    <property type="component" value="Unassembled WGS sequence"/>
</dbReference>
<dbReference type="PANTHER" id="PTHR10443">
    <property type="entry name" value="MICROSOMAL DIPEPTIDASE"/>
    <property type="match status" value="1"/>
</dbReference>
<organism evidence="1 2">
    <name type="scientific">Candidatus Avichristensenella intestinipullorum</name>
    <dbReference type="NCBI Taxonomy" id="2840693"/>
    <lineage>
        <taxon>Bacteria</taxon>
        <taxon>Bacillati</taxon>
        <taxon>Bacillota</taxon>
        <taxon>Clostridia</taxon>
        <taxon>Candidatus Avichristensenella</taxon>
    </lineage>
</organism>
<name>A0A9D0YUQ5_9FIRM</name>
<reference evidence="1" key="1">
    <citation type="submission" date="2020-10" db="EMBL/GenBank/DDBJ databases">
        <authorList>
            <person name="Gilroy R."/>
        </authorList>
    </citation>
    <scope>NUCLEOTIDE SEQUENCE</scope>
    <source>
        <strain evidence="1">ChiHile30-977</strain>
    </source>
</reference>
<protein>
    <submittedName>
        <fullName evidence="1">Dipeptidase</fullName>
    </submittedName>
</protein>
<dbReference type="AlphaFoldDB" id="A0A9D0YUQ5"/>
<sequence>MFIVDTHCDTLLARAEAHNEFTRSASPHVTPQRLRDGGVTLQVCALFSGSAGPKGQGRQAPRAMADAQLAALSQLTENGVRKVDSPFDAREGETCLMLSIEGGEIIGNSLDELRYFHSLGVRLFALTWNFENDIGYPHCSGGQHGLKPFGWEAVREMNRLGIAVDVAHLGEGGFWDLVFHNDKPPMTSHSCCRRLRNHTRNLTDDQIRALIDRGGWMGINFYTNFLTDTGHATLDTVVDHIAHVAELGGVEHVGFGSDFDGIDSAPEGLEHPGLIPNLLDALRRRGFGEAEIEGIAGKNFLRYMRSIITA</sequence>
<dbReference type="Pfam" id="PF01244">
    <property type="entry name" value="Peptidase_M19"/>
    <property type="match status" value="1"/>
</dbReference>
<dbReference type="CDD" id="cd01301">
    <property type="entry name" value="rDP_like"/>
    <property type="match status" value="1"/>
</dbReference>
<dbReference type="PROSITE" id="PS51365">
    <property type="entry name" value="RENAL_DIPEPTIDASE_2"/>
    <property type="match status" value="1"/>
</dbReference>
<dbReference type="GO" id="GO:0006508">
    <property type="term" value="P:proteolysis"/>
    <property type="evidence" value="ECO:0007669"/>
    <property type="project" value="InterPro"/>
</dbReference>